<dbReference type="KEGG" id="bne:DA69_10745"/>
<protein>
    <submittedName>
        <fullName evidence="1">C4-dicarboxylate ABC transporter</fullName>
    </submittedName>
</protein>
<organism evidence="1 2">
    <name type="scientific">Brevundimonas naejangsanensis</name>
    <dbReference type="NCBI Taxonomy" id="588932"/>
    <lineage>
        <taxon>Bacteria</taxon>
        <taxon>Pseudomonadati</taxon>
        <taxon>Pseudomonadota</taxon>
        <taxon>Alphaproteobacteria</taxon>
        <taxon>Caulobacterales</taxon>
        <taxon>Caulobacteraceae</taxon>
        <taxon>Brevundimonas</taxon>
    </lineage>
</organism>
<reference evidence="1 2" key="1">
    <citation type="journal article" date="2014" name="Genome Announc.">
        <title>Genome Sequence of a Promising Hydrogen-Producing Facultative Anaerobic Bacterium, Brevundimonas naejangsanensis Strain B1.</title>
        <authorList>
            <person name="Su H."/>
            <person name="Zhang T."/>
            <person name="Bao M."/>
            <person name="Jiang Y."/>
            <person name="Wang Y."/>
            <person name="Tan T."/>
        </authorList>
    </citation>
    <scope>NUCLEOTIDE SEQUENCE [LARGE SCALE GENOMIC DNA]</scope>
    <source>
        <strain evidence="1 2">B1</strain>
    </source>
</reference>
<accession>A0A172Y9R2</accession>
<proteinExistence type="predicted"/>
<dbReference type="OrthoDB" id="7597031at2"/>
<dbReference type="STRING" id="588932.DA69_10745"/>
<name>A0A172Y9R2_9CAUL</name>
<dbReference type="Proteomes" id="UP000077603">
    <property type="component" value="Chromosome"/>
</dbReference>
<dbReference type="Pfam" id="PF11739">
    <property type="entry name" value="YdbH-like"/>
    <property type="match status" value="1"/>
</dbReference>
<keyword evidence="2" id="KW-1185">Reference proteome</keyword>
<evidence type="ECO:0000313" key="1">
    <source>
        <dbReference type="EMBL" id="ANF55973.1"/>
    </source>
</evidence>
<gene>
    <name evidence="1" type="ORF">DA69_10745</name>
</gene>
<sequence>MKGVGVALMVLLVLAAALYLNRRAAARELLVGWLERKGVDADVEVERLEVNGFVGKISIGDPKNPDFKVERVEVDYALGLPWSKAGLGVTPSRVRLVRPIVRAAWKDGKLSLGSLDPLVEEFTGKPPKPDSRAPLVIVERGQARIDTEYGPVNLLADARIDNGKLMRLSGRMPAASLKSGGIEARGLGGVIEATTTGDRLAVALDLQAERFAAKDQASSEGAVLHLKGDLPYPDMKTRRGDGRVALTGRFTADAAGGAGVSSRAVNADLAFVGQVAGWINRYDLKGKGRLATTAGSVAAEGLQARALDLGLTDAEVAVAGGVEADKARWSVTTRARLNVEAGRAGETRLEGLSLSSASLRAGGHGDALEAQAPVALQARSVRAKDFSLRGASGALNLDVVRDAVTRIDLQGAVKADHAAVTSLGGPTADDLPEMAALKRALGDFALNAPRFRLSGDNAGLELTLPQPITARPANGGELRLEAHRKPLFASGEGASGGGALSLTSTRGGGLPDARFEGVEWRLTRGGFAARLKGRAGLDFGPARDIAFSTQGELASSGGRLTYTADDCIPLTIGKLDLGENSVEAISGRICPGDEPLITAQGGAWRARGRLADVQATAPFLEMRFSQAEGRLAVDGAAKGLSMRAAISKAQVSDVADPARFLPLQAKGEAQLADEVWTAGFDLTRLGHEVGRIDLRHDGRLQAGGAAIAAPNLTFTEHGLQPADLSPLVADYVKSPVEGSAGFEGRFDWTAEGATSSGVLTVPDLDFTSPAGKVQGLKGGVEFTSLTPLITAPDQTLTADRVQTVTPLTDFQLTFGLDEKALTIGGGRIQAAGGRISVEPLSLPLTPGEGWGGVIVVEGVQLNELLKSANLQDKAELDAVVSGRLPFTYDPKAGWRIVGGVLNGVRPGRLSIQPEVFDDLGAGGANSADLPPNTMQDLAYQAMQDLAISDLTAEVNSLDEGRLGVRFRINGRHDPPQREQLRLTFMELIRRDFMNKKLNLPSDTPIDLTLDTTWNANQIVSDLLEYARRGEAPVLTTDEQP</sequence>
<dbReference type="eggNOG" id="COG2911">
    <property type="taxonomic scope" value="Bacteria"/>
</dbReference>
<dbReference type="InterPro" id="IPR021730">
    <property type="entry name" value="YdbH"/>
</dbReference>
<evidence type="ECO:0000313" key="2">
    <source>
        <dbReference type="Proteomes" id="UP000077603"/>
    </source>
</evidence>
<dbReference type="EMBL" id="CP015614">
    <property type="protein sequence ID" value="ANF55973.1"/>
    <property type="molecule type" value="Genomic_DNA"/>
</dbReference>
<dbReference type="AlphaFoldDB" id="A0A172Y9R2"/>